<reference evidence="3" key="1">
    <citation type="submission" date="2022-08" db="UniProtKB">
        <authorList>
            <consortium name="EnsemblMetazoa"/>
        </authorList>
    </citation>
    <scope>IDENTIFICATION</scope>
    <source>
        <strain evidence="3">05x7-T-G4-1.051#20</strain>
    </source>
</reference>
<dbReference type="CDD" id="cd09537">
    <property type="entry name" value="SAM_CP2-like"/>
    <property type="match status" value="1"/>
</dbReference>
<evidence type="ECO:0008006" key="5">
    <source>
        <dbReference type="Google" id="ProtNLM"/>
    </source>
</evidence>
<dbReference type="GO" id="GO:0000978">
    <property type="term" value="F:RNA polymerase II cis-regulatory region sequence-specific DNA binding"/>
    <property type="evidence" value="ECO:0007669"/>
    <property type="project" value="TreeGrafter"/>
</dbReference>
<sequence>SLTQKALTCDACAQEVTAWLQANRFSSYKQIFQNFSGADLLRLTRDDLIQICGLADGIRLNNALQSKAIRPRLIIYVCQESDSVYHALYLEHLTSQELLEKLAKLYNVSGEQIGELYCQGPSGIYVLLNDEVLQNMSEQSRFCVEAMKSETSDQYKVLLKSIS</sequence>
<dbReference type="InterPro" id="IPR040167">
    <property type="entry name" value="TF_CP2-like"/>
</dbReference>
<dbReference type="PANTHER" id="PTHR11037">
    <property type="entry name" value="TRANSCRIPTION FACTOR CP2"/>
    <property type="match status" value="1"/>
</dbReference>
<evidence type="ECO:0000313" key="3">
    <source>
        <dbReference type="EnsemblMetazoa" id="G5141.3:cds"/>
    </source>
</evidence>
<dbReference type="InterPro" id="IPR013761">
    <property type="entry name" value="SAM/pointed_sf"/>
</dbReference>
<protein>
    <recommendedName>
        <fullName evidence="5">SAM domain-containing protein</fullName>
    </recommendedName>
</protein>
<keyword evidence="4" id="KW-1185">Reference proteome</keyword>
<name>A0A8W8NG76_MAGGI</name>
<accession>A0A8W8NG76</accession>
<feature type="domain" description="GRHL1/CP2 C-terminal" evidence="2">
    <location>
        <begin position="71"/>
        <end position="160"/>
    </location>
</feature>
<dbReference type="Pfam" id="PF18016">
    <property type="entry name" value="SAM_3"/>
    <property type="match status" value="1"/>
</dbReference>
<dbReference type="Gene3D" id="1.10.150.50">
    <property type="entry name" value="Transcription Factor, Ets-1"/>
    <property type="match status" value="1"/>
</dbReference>
<organism evidence="3 4">
    <name type="scientific">Magallana gigas</name>
    <name type="common">Pacific oyster</name>
    <name type="synonym">Crassostrea gigas</name>
    <dbReference type="NCBI Taxonomy" id="29159"/>
    <lineage>
        <taxon>Eukaryota</taxon>
        <taxon>Metazoa</taxon>
        <taxon>Spiralia</taxon>
        <taxon>Lophotrochozoa</taxon>
        <taxon>Mollusca</taxon>
        <taxon>Bivalvia</taxon>
        <taxon>Autobranchia</taxon>
        <taxon>Pteriomorphia</taxon>
        <taxon>Ostreida</taxon>
        <taxon>Ostreoidea</taxon>
        <taxon>Ostreidae</taxon>
        <taxon>Magallana</taxon>
    </lineage>
</organism>
<dbReference type="InterPro" id="IPR041418">
    <property type="entry name" value="SAM_3"/>
</dbReference>
<dbReference type="SUPFAM" id="SSF47769">
    <property type="entry name" value="SAM/Pointed domain"/>
    <property type="match status" value="1"/>
</dbReference>
<dbReference type="FunFam" id="1.10.150.50:FF:000086">
    <property type="entry name" value="Alpha-globin transcription factor CP2"/>
    <property type="match status" value="1"/>
</dbReference>
<feature type="domain" description="SAM" evidence="1">
    <location>
        <begin position="7"/>
        <end position="65"/>
    </location>
</feature>
<dbReference type="Proteomes" id="UP000005408">
    <property type="component" value="Unassembled WGS sequence"/>
</dbReference>
<proteinExistence type="predicted"/>
<dbReference type="AlphaFoldDB" id="A0A8W8NG76"/>
<dbReference type="GO" id="GO:0001228">
    <property type="term" value="F:DNA-binding transcription activator activity, RNA polymerase II-specific"/>
    <property type="evidence" value="ECO:0007669"/>
    <property type="project" value="TreeGrafter"/>
</dbReference>
<evidence type="ECO:0000259" key="1">
    <source>
        <dbReference type="Pfam" id="PF18016"/>
    </source>
</evidence>
<dbReference type="GO" id="GO:0005634">
    <property type="term" value="C:nucleus"/>
    <property type="evidence" value="ECO:0007669"/>
    <property type="project" value="TreeGrafter"/>
</dbReference>
<dbReference type="InterPro" id="IPR057520">
    <property type="entry name" value="GRHL1/CP2_C"/>
</dbReference>
<dbReference type="EnsemblMetazoa" id="G5141.3">
    <property type="protein sequence ID" value="G5141.3:cds"/>
    <property type="gene ID" value="G5141"/>
</dbReference>
<dbReference type="PANTHER" id="PTHR11037:SF21">
    <property type="entry name" value="GEMINI, ISOFORM C"/>
    <property type="match status" value="1"/>
</dbReference>
<evidence type="ECO:0000259" key="2">
    <source>
        <dbReference type="Pfam" id="PF25416"/>
    </source>
</evidence>
<dbReference type="Pfam" id="PF25416">
    <property type="entry name" value="GRHL1_C"/>
    <property type="match status" value="1"/>
</dbReference>
<evidence type="ECO:0000313" key="4">
    <source>
        <dbReference type="Proteomes" id="UP000005408"/>
    </source>
</evidence>